<keyword evidence="3" id="KW-1185">Reference proteome</keyword>
<feature type="domain" description="NAD/GMP synthase" evidence="1">
    <location>
        <begin position="210"/>
        <end position="282"/>
    </location>
</feature>
<dbReference type="SUPFAM" id="SSF52402">
    <property type="entry name" value="Adenine nucleotide alpha hydrolases-like"/>
    <property type="match status" value="1"/>
</dbReference>
<keyword evidence="2" id="KW-0808">Transferase</keyword>
<proteinExistence type="predicted"/>
<dbReference type="RefSeq" id="WP_307782331.1">
    <property type="nucleotide sequence ID" value="NZ_JAFBCM010000001.1"/>
</dbReference>
<sequence length="479" mass="51187">MAAELVVGFDLDMTLIDSRPGIAAVWEAVSQETGVFIDSQLVVSRLGPPLAVEAAHWFPEHEIPDVVARYRALYPDHAIDKVALIPGAQEAFEAVRKHGGKVIVVTAKNEPHARRHLEHLGLHADEVVGDAWAEQKGEALKARNASIFVGDHLGDIVGAKTAHAISVAVPSGPIGMDELRAAGADVVLADLADFPFWLDEHILTSRLEALEKSLQDAGSVLVAFSGGADSAFLLAAAVRALGNERVAAATAISASLAEAELAPAKQFAEDLGVQHFTPDTDEMSSEGYRANAGDRCYFCKAELLDTLGPLATQLGLAYVATGTNADDARAGFRPGIRAAHERGATTPLKDAGLTKQQIREASRRWGLATWDKPAAACLSSRIAYGLQITPARLARVDQAEAALRAALHDEGVHVTNLRVRDVGDTARVEIDKELVERVTESDTVLEAVLAAGFDTVEVDPRGFRSGSMNEMLTDPERYR</sequence>
<dbReference type="CDD" id="cd01990">
    <property type="entry name" value="LarE-like"/>
    <property type="match status" value="1"/>
</dbReference>
<dbReference type="Gene3D" id="3.40.50.1000">
    <property type="entry name" value="HAD superfamily/HAD-like"/>
    <property type="match status" value="1"/>
</dbReference>
<organism evidence="2 3">
    <name type="scientific">Tenggerimyces flavus</name>
    <dbReference type="NCBI Taxonomy" id="1708749"/>
    <lineage>
        <taxon>Bacteria</taxon>
        <taxon>Bacillati</taxon>
        <taxon>Actinomycetota</taxon>
        <taxon>Actinomycetes</taxon>
        <taxon>Propionibacteriales</taxon>
        <taxon>Nocardioidaceae</taxon>
        <taxon>Tenggerimyces</taxon>
    </lineage>
</organism>
<dbReference type="InterPro" id="IPR014729">
    <property type="entry name" value="Rossmann-like_a/b/a_fold"/>
</dbReference>
<name>A0ABV7Y8C0_9ACTN</name>
<dbReference type="EMBL" id="JBHRZH010000006">
    <property type="protein sequence ID" value="MFC3760827.1"/>
    <property type="molecule type" value="Genomic_DNA"/>
</dbReference>
<dbReference type="NCBIfam" id="TIGR00268">
    <property type="entry name" value="ATP-dependent sacrificial sulfur transferase LarE"/>
    <property type="match status" value="1"/>
</dbReference>
<gene>
    <name evidence="2" type="primary">larE</name>
    <name evidence="2" type="ORF">ACFOUW_08250</name>
</gene>
<evidence type="ECO:0000313" key="2">
    <source>
        <dbReference type="EMBL" id="MFC3760827.1"/>
    </source>
</evidence>
<dbReference type="InterPro" id="IPR005232">
    <property type="entry name" value="LarE"/>
</dbReference>
<dbReference type="SFLD" id="SFLDG01129">
    <property type="entry name" value="C1.5:_HAD__Beta-PGM__Phosphata"/>
    <property type="match status" value="1"/>
</dbReference>
<evidence type="ECO:0000259" key="1">
    <source>
        <dbReference type="Pfam" id="PF02540"/>
    </source>
</evidence>
<dbReference type="SFLD" id="SFLDS00003">
    <property type="entry name" value="Haloacid_Dehalogenase"/>
    <property type="match status" value="1"/>
</dbReference>
<dbReference type="Proteomes" id="UP001595699">
    <property type="component" value="Unassembled WGS sequence"/>
</dbReference>
<dbReference type="GO" id="GO:0016740">
    <property type="term" value="F:transferase activity"/>
    <property type="evidence" value="ECO:0007669"/>
    <property type="project" value="UniProtKB-KW"/>
</dbReference>
<dbReference type="PANTHER" id="PTHR43169">
    <property type="entry name" value="EXSB FAMILY PROTEIN"/>
    <property type="match status" value="1"/>
</dbReference>
<accession>A0ABV7Y8C0</accession>
<dbReference type="InterPro" id="IPR023214">
    <property type="entry name" value="HAD_sf"/>
</dbReference>
<dbReference type="InterPro" id="IPR041492">
    <property type="entry name" value="HAD_2"/>
</dbReference>
<dbReference type="Gene3D" id="1.10.150.240">
    <property type="entry name" value="Putative phosphatase, domain 2"/>
    <property type="match status" value="1"/>
</dbReference>
<dbReference type="InterPro" id="IPR023198">
    <property type="entry name" value="PGP-like_dom2"/>
</dbReference>
<dbReference type="InterPro" id="IPR022310">
    <property type="entry name" value="NAD/GMP_synthase"/>
</dbReference>
<dbReference type="SUPFAM" id="SSF56784">
    <property type="entry name" value="HAD-like"/>
    <property type="match status" value="1"/>
</dbReference>
<dbReference type="InterPro" id="IPR036412">
    <property type="entry name" value="HAD-like_sf"/>
</dbReference>
<reference evidence="3" key="1">
    <citation type="journal article" date="2019" name="Int. J. Syst. Evol. Microbiol.">
        <title>The Global Catalogue of Microorganisms (GCM) 10K type strain sequencing project: providing services to taxonomists for standard genome sequencing and annotation.</title>
        <authorList>
            <consortium name="The Broad Institute Genomics Platform"/>
            <consortium name="The Broad Institute Genome Sequencing Center for Infectious Disease"/>
            <person name="Wu L."/>
            <person name="Ma J."/>
        </authorList>
    </citation>
    <scope>NUCLEOTIDE SEQUENCE [LARGE SCALE GENOMIC DNA]</scope>
    <source>
        <strain evidence="3">CGMCC 4.7241</strain>
    </source>
</reference>
<dbReference type="Gene3D" id="3.40.50.620">
    <property type="entry name" value="HUPs"/>
    <property type="match status" value="1"/>
</dbReference>
<dbReference type="Pfam" id="PF02540">
    <property type="entry name" value="NAD_synthase"/>
    <property type="match status" value="1"/>
</dbReference>
<evidence type="ECO:0000313" key="3">
    <source>
        <dbReference type="Proteomes" id="UP001595699"/>
    </source>
</evidence>
<protein>
    <submittedName>
        <fullName evidence="2">ATP-dependent sacrificial sulfur transferase LarE</fullName>
    </submittedName>
</protein>
<dbReference type="Pfam" id="PF13419">
    <property type="entry name" value="HAD_2"/>
    <property type="match status" value="1"/>
</dbReference>
<dbReference type="PANTHER" id="PTHR43169:SF2">
    <property type="entry name" value="NAD_GMP SYNTHASE DOMAIN-CONTAINING PROTEIN"/>
    <property type="match status" value="1"/>
</dbReference>
<comment type="caution">
    <text evidence="2">The sequence shown here is derived from an EMBL/GenBank/DDBJ whole genome shotgun (WGS) entry which is preliminary data.</text>
</comment>
<dbReference type="InterPro" id="IPR052188">
    <property type="entry name" value="Ni-pincer_cofactor_biosynth"/>
</dbReference>